<protein>
    <submittedName>
        <fullName evidence="1">Uncharacterized protein</fullName>
    </submittedName>
</protein>
<organism evidence="1 2">
    <name type="scientific">Viridothelium virens</name>
    <name type="common">Speckled blister lichen</name>
    <name type="synonym">Trypethelium virens</name>
    <dbReference type="NCBI Taxonomy" id="1048519"/>
    <lineage>
        <taxon>Eukaryota</taxon>
        <taxon>Fungi</taxon>
        <taxon>Dikarya</taxon>
        <taxon>Ascomycota</taxon>
        <taxon>Pezizomycotina</taxon>
        <taxon>Dothideomycetes</taxon>
        <taxon>Dothideomycetes incertae sedis</taxon>
        <taxon>Trypetheliales</taxon>
        <taxon>Trypetheliaceae</taxon>
        <taxon>Viridothelium</taxon>
    </lineage>
</organism>
<accession>A0A6A6GVA8</accession>
<dbReference type="EMBL" id="ML991855">
    <property type="protein sequence ID" value="KAF2229732.1"/>
    <property type="molecule type" value="Genomic_DNA"/>
</dbReference>
<gene>
    <name evidence="1" type="ORF">EV356DRAFT_510194</name>
</gene>
<sequence>MSQHVSLDVGRKLYDHSMVFRYWIASCREKLAARSPLFVDPAFQKANLVDWLDTVPISYSGLQPSIGKDEGS</sequence>
<dbReference type="AlphaFoldDB" id="A0A6A6GVA8"/>
<name>A0A6A6GVA8_VIRVR</name>
<evidence type="ECO:0000313" key="1">
    <source>
        <dbReference type="EMBL" id="KAF2229732.1"/>
    </source>
</evidence>
<reference evidence="1" key="1">
    <citation type="journal article" date="2020" name="Stud. Mycol.">
        <title>101 Dothideomycetes genomes: a test case for predicting lifestyles and emergence of pathogens.</title>
        <authorList>
            <person name="Haridas S."/>
            <person name="Albert R."/>
            <person name="Binder M."/>
            <person name="Bloem J."/>
            <person name="Labutti K."/>
            <person name="Salamov A."/>
            <person name="Andreopoulos B."/>
            <person name="Baker S."/>
            <person name="Barry K."/>
            <person name="Bills G."/>
            <person name="Bluhm B."/>
            <person name="Cannon C."/>
            <person name="Castanera R."/>
            <person name="Culley D."/>
            <person name="Daum C."/>
            <person name="Ezra D."/>
            <person name="Gonzalez J."/>
            <person name="Henrissat B."/>
            <person name="Kuo A."/>
            <person name="Liang C."/>
            <person name="Lipzen A."/>
            <person name="Lutzoni F."/>
            <person name="Magnuson J."/>
            <person name="Mondo S."/>
            <person name="Nolan M."/>
            <person name="Ohm R."/>
            <person name="Pangilinan J."/>
            <person name="Park H.-J."/>
            <person name="Ramirez L."/>
            <person name="Alfaro M."/>
            <person name="Sun H."/>
            <person name="Tritt A."/>
            <person name="Yoshinaga Y."/>
            <person name="Zwiers L.-H."/>
            <person name="Turgeon B."/>
            <person name="Goodwin S."/>
            <person name="Spatafora J."/>
            <person name="Crous P."/>
            <person name="Grigoriev I."/>
        </authorList>
    </citation>
    <scope>NUCLEOTIDE SEQUENCE</scope>
    <source>
        <strain evidence="1">Tuck. ex Michener</strain>
    </source>
</reference>
<proteinExistence type="predicted"/>
<evidence type="ECO:0000313" key="2">
    <source>
        <dbReference type="Proteomes" id="UP000800092"/>
    </source>
</evidence>
<dbReference type="Proteomes" id="UP000800092">
    <property type="component" value="Unassembled WGS sequence"/>
</dbReference>
<keyword evidence="2" id="KW-1185">Reference proteome</keyword>